<dbReference type="OrthoDB" id="10021397at2759"/>
<dbReference type="GO" id="GO:0005886">
    <property type="term" value="C:plasma membrane"/>
    <property type="evidence" value="ECO:0007669"/>
    <property type="project" value="TreeGrafter"/>
</dbReference>
<evidence type="ECO:0000259" key="9">
    <source>
        <dbReference type="PROSITE" id="PS50850"/>
    </source>
</evidence>
<feature type="transmembrane region" description="Helical" evidence="8">
    <location>
        <begin position="188"/>
        <end position="207"/>
    </location>
</feature>
<sequence>MATNKPPTQFPSPPTGLQNAEKPVRDVHGIKWLIAVVTILTSTFFFAIDNTIVADIQPAILNTFGNVEKLPWLGTAFALGGISILPWGKAYGVFNIKWLFIASTVLFQAGSALCGAAPSMDSLIFGRALAGFGGAGMYNGGLLYLALTTTPTERSVYMSTAVLSWGVGTVLGPVVGGAFAVSRLTWRWAFYINLLIGVVFAPAYFLTLPNIDLQRDTRTTEKMRQMDWIGMVVFFGGMIAFTMALSFGGTVYSWSSPPEIILWVAAGLLLIATAAVTIYHPLVPKDSRLYPAHFVRRPILVNLQLQTFLLCGINLGTAYYIPLFFQFTAGDDPIGAAVRLLPYICLLVVASLFSGGLLPRIRTFAPFYLGGSILIIAGSATL</sequence>
<comment type="subcellular location">
    <subcellularLocation>
        <location evidence="1">Membrane</location>
        <topology evidence="1">Multi-pass membrane protein</topology>
    </subcellularLocation>
</comment>
<evidence type="ECO:0000256" key="1">
    <source>
        <dbReference type="ARBA" id="ARBA00004141"/>
    </source>
</evidence>
<keyword evidence="11" id="KW-1185">Reference proteome</keyword>
<gene>
    <name evidence="10" type="ORF">BDY21DRAFT_281315</name>
</gene>
<keyword evidence="3" id="KW-0813">Transport</keyword>
<protein>
    <submittedName>
        <fullName evidence="10">Major facilitator superfamily domain-containing protein</fullName>
    </submittedName>
</protein>
<evidence type="ECO:0000256" key="8">
    <source>
        <dbReference type="SAM" id="Phobius"/>
    </source>
</evidence>
<evidence type="ECO:0000256" key="7">
    <source>
        <dbReference type="SAM" id="MobiDB-lite"/>
    </source>
</evidence>
<feature type="transmembrane region" description="Helical" evidence="8">
    <location>
        <begin position="228"/>
        <end position="254"/>
    </location>
</feature>
<dbReference type="PANTHER" id="PTHR23501:SF12">
    <property type="entry name" value="MAJOR FACILITATOR SUPERFAMILY (MFS) PROFILE DOMAIN-CONTAINING PROTEIN-RELATED"/>
    <property type="match status" value="1"/>
</dbReference>
<feature type="transmembrane region" description="Helical" evidence="8">
    <location>
        <begin position="299"/>
        <end position="320"/>
    </location>
</feature>
<evidence type="ECO:0000313" key="11">
    <source>
        <dbReference type="Proteomes" id="UP000799766"/>
    </source>
</evidence>
<dbReference type="PANTHER" id="PTHR23501">
    <property type="entry name" value="MAJOR FACILITATOR SUPERFAMILY"/>
    <property type="match status" value="1"/>
</dbReference>
<dbReference type="Pfam" id="PF07690">
    <property type="entry name" value="MFS_1"/>
    <property type="match status" value="1"/>
</dbReference>
<dbReference type="PROSITE" id="PS50850">
    <property type="entry name" value="MFS"/>
    <property type="match status" value="1"/>
</dbReference>
<evidence type="ECO:0000256" key="4">
    <source>
        <dbReference type="ARBA" id="ARBA00022692"/>
    </source>
</evidence>
<feature type="transmembrane region" description="Helical" evidence="8">
    <location>
        <begin position="365"/>
        <end position="381"/>
    </location>
</feature>
<dbReference type="Proteomes" id="UP000799766">
    <property type="component" value="Unassembled WGS sequence"/>
</dbReference>
<feature type="transmembrane region" description="Helical" evidence="8">
    <location>
        <begin position="98"/>
        <end position="118"/>
    </location>
</feature>
<feature type="transmembrane region" description="Helical" evidence="8">
    <location>
        <begin position="32"/>
        <end position="52"/>
    </location>
</feature>
<dbReference type="SUPFAM" id="SSF103473">
    <property type="entry name" value="MFS general substrate transporter"/>
    <property type="match status" value="2"/>
</dbReference>
<feature type="transmembrane region" description="Helical" evidence="8">
    <location>
        <begin position="72"/>
        <end position="91"/>
    </location>
</feature>
<feature type="transmembrane region" description="Helical" evidence="8">
    <location>
        <begin position="340"/>
        <end position="358"/>
    </location>
</feature>
<feature type="non-terminal residue" evidence="10">
    <location>
        <position position="382"/>
    </location>
</feature>
<dbReference type="AlphaFoldDB" id="A0A6A6P726"/>
<reference evidence="10" key="1">
    <citation type="journal article" date="2020" name="Stud. Mycol.">
        <title>101 Dothideomycetes genomes: a test case for predicting lifestyles and emergence of pathogens.</title>
        <authorList>
            <person name="Haridas S."/>
            <person name="Albert R."/>
            <person name="Binder M."/>
            <person name="Bloem J."/>
            <person name="Labutti K."/>
            <person name="Salamov A."/>
            <person name="Andreopoulos B."/>
            <person name="Baker S."/>
            <person name="Barry K."/>
            <person name="Bills G."/>
            <person name="Bluhm B."/>
            <person name="Cannon C."/>
            <person name="Castanera R."/>
            <person name="Culley D."/>
            <person name="Daum C."/>
            <person name="Ezra D."/>
            <person name="Gonzalez J."/>
            <person name="Henrissat B."/>
            <person name="Kuo A."/>
            <person name="Liang C."/>
            <person name="Lipzen A."/>
            <person name="Lutzoni F."/>
            <person name="Magnuson J."/>
            <person name="Mondo S."/>
            <person name="Nolan M."/>
            <person name="Ohm R."/>
            <person name="Pangilinan J."/>
            <person name="Park H.-J."/>
            <person name="Ramirez L."/>
            <person name="Alfaro M."/>
            <person name="Sun H."/>
            <person name="Tritt A."/>
            <person name="Yoshinaga Y."/>
            <person name="Zwiers L.-H."/>
            <person name="Turgeon B."/>
            <person name="Goodwin S."/>
            <person name="Spatafora J."/>
            <person name="Crous P."/>
            <person name="Grigoriev I."/>
        </authorList>
    </citation>
    <scope>NUCLEOTIDE SEQUENCE</scope>
    <source>
        <strain evidence="10">ATCC 16933</strain>
    </source>
</reference>
<evidence type="ECO:0000256" key="5">
    <source>
        <dbReference type="ARBA" id="ARBA00022989"/>
    </source>
</evidence>
<name>A0A6A6P726_9PEZI</name>
<feature type="domain" description="Major facilitator superfamily (MFS) profile" evidence="9">
    <location>
        <begin position="35"/>
        <end position="382"/>
    </location>
</feature>
<evidence type="ECO:0000313" key="10">
    <source>
        <dbReference type="EMBL" id="KAF2459785.1"/>
    </source>
</evidence>
<feature type="transmembrane region" description="Helical" evidence="8">
    <location>
        <begin position="124"/>
        <end position="147"/>
    </location>
</feature>
<keyword evidence="5 8" id="KW-1133">Transmembrane helix</keyword>
<feature type="transmembrane region" description="Helical" evidence="8">
    <location>
        <begin position="159"/>
        <end position="182"/>
    </location>
</feature>
<dbReference type="GO" id="GO:0022857">
    <property type="term" value="F:transmembrane transporter activity"/>
    <property type="evidence" value="ECO:0007669"/>
    <property type="project" value="InterPro"/>
</dbReference>
<dbReference type="InterPro" id="IPR020846">
    <property type="entry name" value="MFS_dom"/>
</dbReference>
<evidence type="ECO:0000256" key="2">
    <source>
        <dbReference type="ARBA" id="ARBA00007520"/>
    </source>
</evidence>
<comment type="similarity">
    <text evidence="2">Belongs to the major facilitator superfamily. TCR/Tet family.</text>
</comment>
<keyword evidence="4 8" id="KW-0812">Transmembrane</keyword>
<keyword evidence="6 8" id="KW-0472">Membrane</keyword>
<evidence type="ECO:0000256" key="6">
    <source>
        <dbReference type="ARBA" id="ARBA00023136"/>
    </source>
</evidence>
<feature type="transmembrane region" description="Helical" evidence="8">
    <location>
        <begin position="260"/>
        <end position="279"/>
    </location>
</feature>
<proteinExistence type="inferred from homology"/>
<accession>A0A6A6P726</accession>
<dbReference type="EMBL" id="MU001674">
    <property type="protein sequence ID" value="KAF2459785.1"/>
    <property type="molecule type" value="Genomic_DNA"/>
</dbReference>
<evidence type="ECO:0000256" key="3">
    <source>
        <dbReference type="ARBA" id="ARBA00022448"/>
    </source>
</evidence>
<feature type="region of interest" description="Disordered" evidence="7">
    <location>
        <begin position="1"/>
        <end position="20"/>
    </location>
</feature>
<dbReference type="InterPro" id="IPR011701">
    <property type="entry name" value="MFS"/>
</dbReference>
<organism evidence="10 11">
    <name type="scientific">Lineolata rhizophorae</name>
    <dbReference type="NCBI Taxonomy" id="578093"/>
    <lineage>
        <taxon>Eukaryota</taxon>
        <taxon>Fungi</taxon>
        <taxon>Dikarya</taxon>
        <taxon>Ascomycota</taxon>
        <taxon>Pezizomycotina</taxon>
        <taxon>Dothideomycetes</taxon>
        <taxon>Dothideomycetes incertae sedis</taxon>
        <taxon>Lineolatales</taxon>
        <taxon>Lineolataceae</taxon>
        <taxon>Lineolata</taxon>
    </lineage>
</organism>
<dbReference type="InterPro" id="IPR036259">
    <property type="entry name" value="MFS_trans_sf"/>
</dbReference>
<dbReference type="Gene3D" id="1.20.1250.20">
    <property type="entry name" value="MFS general substrate transporter like domains"/>
    <property type="match status" value="1"/>
</dbReference>